<dbReference type="PANTHER" id="PTHR10746:SF6">
    <property type="entry name" value="LARGE RIBOSOMAL SUBUNIT PROTEIN UL4M"/>
    <property type="match status" value="1"/>
</dbReference>
<comment type="similarity">
    <text evidence="1 5">Belongs to the universal ribosomal protein uL4 family.</text>
</comment>
<dbReference type="InParanoid" id="B4CUX4"/>
<dbReference type="GO" id="GO:1990904">
    <property type="term" value="C:ribonucleoprotein complex"/>
    <property type="evidence" value="ECO:0007669"/>
    <property type="project" value="UniProtKB-KW"/>
</dbReference>
<dbReference type="PANTHER" id="PTHR10746">
    <property type="entry name" value="50S RIBOSOMAL PROTEIN L4"/>
    <property type="match status" value="1"/>
</dbReference>
<evidence type="ECO:0000256" key="2">
    <source>
        <dbReference type="ARBA" id="ARBA00022980"/>
    </source>
</evidence>
<dbReference type="AlphaFoldDB" id="B4CUX4"/>
<dbReference type="FunCoup" id="B4CUX4">
    <property type="interactions" value="680"/>
</dbReference>
<protein>
    <recommendedName>
        <fullName evidence="4 5">Large ribosomal subunit protein uL4</fullName>
    </recommendedName>
</protein>
<dbReference type="EMBL" id="ABVL01000001">
    <property type="protein sequence ID" value="EDY22362.1"/>
    <property type="molecule type" value="Genomic_DNA"/>
</dbReference>
<comment type="caution">
    <text evidence="6">The sequence shown here is derived from an EMBL/GenBank/DDBJ whole genome shotgun (WGS) entry which is preliminary data.</text>
</comment>
<gene>
    <name evidence="5" type="primary">rplD</name>
    <name evidence="6" type="ORF">CfE428DRAFT_0487</name>
</gene>
<dbReference type="GO" id="GO:0005840">
    <property type="term" value="C:ribosome"/>
    <property type="evidence" value="ECO:0007669"/>
    <property type="project" value="UniProtKB-KW"/>
</dbReference>
<dbReference type="Gene3D" id="3.40.1370.10">
    <property type="match status" value="1"/>
</dbReference>
<evidence type="ECO:0000256" key="1">
    <source>
        <dbReference type="ARBA" id="ARBA00010528"/>
    </source>
</evidence>
<dbReference type="InterPro" id="IPR002136">
    <property type="entry name" value="Ribosomal_uL4"/>
</dbReference>
<comment type="function">
    <text evidence="5">One of the primary rRNA binding proteins, this protein initially binds near the 5'-end of the 23S rRNA. It is important during the early stages of 50S assembly. It makes multiple contacts with different domains of the 23S rRNA in the assembled 50S subunit and ribosome.</text>
</comment>
<comment type="function">
    <text evidence="5">Forms part of the polypeptide exit tunnel.</text>
</comment>
<dbReference type="GO" id="GO:0003735">
    <property type="term" value="F:structural constituent of ribosome"/>
    <property type="evidence" value="ECO:0007669"/>
    <property type="project" value="InterPro"/>
</dbReference>
<dbReference type="InterPro" id="IPR013005">
    <property type="entry name" value="Ribosomal_uL4-like"/>
</dbReference>
<keyword evidence="2 5" id="KW-0689">Ribosomal protein</keyword>
<evidence type="ECO:0000256" key="4">
    <source>
        <dbReference type="ARBA" id="ARBA00035244"/>
    </source>
</evidence>
<dbReference type="SUPFAM" id="SSF52166">
    <property type="entry name" value="Ribosomal protein L4"/>
    <property type="match status" value="1"/>
</dbReference>
<comment type="subunit">
    <text evidence="5">Part of the 50S ribosomal subunit.</text>
</comment>
<dbReference type="GO" id="GO:0006412">
    <property type="term" value="P:translation"/>
    <property type="evidence" value="ECO:0007669"/>
    <property type="project" value="UniProtKB-UniRule"/>
</dbReference>
<keyword evidence="5" id="KW-0694">RNA-binding</keyword>
<dbReference type="NCBIfam" id="TIGR03953">
    <property type="entry name" value="rplD_bact"/>
    <property type="match status" value="1"/>
</dbReference>
<sequence>MAAKVLTVEAAKAAKIEVVENGKYSQVIHDTVTALRANRRSGTASVKTKATVNGSGAKPWRQKGTGRARAGYKSSPVWVGGGVVFGPHPRDYSKKVAKSVKKLALRKALSERIKSGDVFIVDEFAIKEPKTKQFAAAIALITEEPKTLVVSAAFDKNTYLSARNVQPAQLITASEVNTEQLLNFRKIVITNDGLAQIADRLAK</sequence>
<dbReference type="Proteomes" id="UP000005824">
    <property type="component" value="Unassembled WGS sequence"/>
</dbReference>
<name>B4CUX4_9BACT</name>
<dbReference type="eggNOG" id="COG0088">
    <property type="taxonomic scope" value="Bacteria"/>
</dbReference>
<evidence type="ECO:0000313" key="7">
    <source>
        <dbReference type="Proteomes" id="UP000005824"/>
    </source>
</evidence>
<keyword evidence="7" id="KW-1185">Reference proteome</keyword>
<dbReference type="HAMAP" id="MF_01328_B">
    <property type="entry name" value="Ribosomal_uL4_B"/>
    <property type="match status" value="1"/>
</dbReference>
<keyword evidence="3 5" id="KW-0687">Ribonucleoprotein</keyword>
<accession>B4CUX4</accession>
<dbReference type="GO" id="GO:0019843">
    <property type="term" value="F:rRNA binding"/>
    <property type="evidence" value="ECO:0007669"/>
    <property type="project" value="UniProtKB-UniRule"/>
</dbReference>
<keyword evidence="5" id="KW-0699">rRNA-binding</keyword>
<dbReference type="RefSeq" id="WP_006977814.1">
    <property type="nucleotide sequence ID" value="NZ_ABVL01000001.1"/>
</dbReference>
<dbReference type="Pfam" id="PF00573">
    <property type="entry name" value="Ribosomal_L4"/>
    <property type="match status" value="1"/>
</dbReference>
<evidence type="ECO:0000256" key="3">
    <source>
        <dbReference type="ARBA" id="ARBA00023274"/>
    </source>
</evidence>
<dbReference type="InterPro" id="IPR023574">
    <property type="entry name" value="Ribosomal_uL4_dom_sf"/>
</dbReference>
<dbReference type="STRING" id="497964.CfE428DRAFT_0487"/>
<organism evidence="6 7">
    <name type="scientific">Chthoniobacter flavus Ellin428</name>
    <dbReference type="NCBI Taxonomy" id="497964"/>
    <lineage>
        <taxon>Bacteria</taxon>
        <taxon>Pseudomonadati</taxon>
        <taxon>Verrucomicrobiota</taxon>
        <taxon>Spartobacteria</taxon>
        <taxon>Chthoniobacterales</taxon>
        <taxon>Chthoniobacteraceae</taxon>
        <taxon>Chthoniobacter</taxon>
    </lineage>
</organism>
<proteinExistence type="inferred from homology"/>
<reference evidence="6 7" key="1">
    <citation type="journal article" date="2011" name="J. Bacteriol.">
        <title>Genome sequence of Chthoniobacter flavus Ellin428, an aerobic heterotrophic soil bacterium.</title>
        <authorList>
            <person name="Kant R."/>
            <person name="van Passel M.W."/>
            <person name="Palva A."/>
            <person name="Lucas S."/>
            <person name="Lapidus A."/>
            <person name="Glavina Del Rio T."/>
            <person name="Dalin E."/>
            <person name="Tice H."/>
            <person name="Bruce D."/>
            <person name="Goodwin L."/>
            <person name="Pitluck S."/>
            <person name="Larimer F.W."/>
            <person name="Land M.L."/>
            <person name="Hauser L."/>
            <person name="Sangwan P."/>
            <person name="de Vos W.M."/>
            <person name="Janssen P.H."/>
            <person name="Smidt H."/>
        </authorList>
    </citation>
    <scope>NUCLEOTIDE SEQUENCE [LARGE SCALE GENOMIC DNA]</scope>
    <source>
        <strain evidence="6 7">Ellin428</strain>
    </source>
</reference>
<evidence type="ECO:0000313" key="6">
    <source>
        <dbReference type="EMBL" id="EDY22362.1"/>
    </source>
</evidence>
<evidence type="ECO:0000256" key="5">
    <source>
        <dbReference type="HAMAP-Rule" id="MF_01328"/>
    </source>
</evidence>